<proteinExistence type="predicted"/>
<dbReference type="Proteomes" id="UP000286482">
    <property type="component" value="Unassembled WGS sequence"/>
</dbReference>
<reference evidence="2 3" key="1">
    <citation type="submission" date="2018-09" db="EMBL/GenBank/DDBJ databases">
        <authorList>
            <person name="Wang Z."/>
        </authorList>
    </citation>
    <scope>NUCLEOTIDE SEQUENCE [LARGE SCALE GENOMIC DNA]</scope>
    <source>
        <strain evidence="2 3">ALS 81</strain>
    </source>
</reference>
<dbReference type="InterPro" id="IPR016040">
    <property type="entry name" value="NAD(P)-bd_dom"/>
</dbReference>
<dbReference type="Gene3D" id="3.40.50.720">
    <property type="entry name" value="NAD(P)-binding Rossmann-like Domain"/>
    <property type="match status" value="1"/>
</dbReference>
<evidence type="ECO:0000313" key="2">
    <source>
        <dbReference type="EMBL" id="RKF17536.1"/>
    </source>
</evidence>
<dbReference type="EMBL" id="RAQO01000007">
    <property type="protein sequence ID" value="RKF17536.1"/>
    <property type="molecule type" value="Genomic_DNA"/>
</dbReference>
<feature type="domain" description="NAD(P)-binding" evidence="1">
    <location>
        <begin position="3"/>
        <end position="127"/>
    </location>
</feature>
<dbReference type="Pfam" id="PF13460">
    <property type="entry name" value="NAD_binding_10"/>
    <property type="match status" value="1"/>
</dbReference>
<name>A0A420EA27_9ALTE</name>
<sequence length="218" mass="23778">MLGATGAVGNHAALALSKMPSLNKLTLLGRREAENVVGRAVVQHEVDIFSPKAYEPFLKGHDTAICTLGVGQPSKMSKEDYIKIDKMAVLEFASACKKAGITHFELLSSVGVSPTSSSFYLRAKGELEDGLKALGFERLSLFHPSMIMTPTNRYGFSQALVLAVMPFIDPLLVGSLNKYRSISCARLGTAMANNLFQNSQLTGVEILHWREFIELSKQ</sequence>
<dbReference type="InterPro" id="IPR036291">
    <property type="entry name" value="NAD(P)-bd_dom_sf"/>
</dbReference>
<accession>A0A420EA27</accession>
<gene>
    <name evidence="2" type="ORF">DBZ36_13225</name>
</gene>
<evidence type="ECO:0000259" key="1">
    <source>
        <dbReference type="Pfam" id="PF13460"/>
    </source>
</evidence>
<dbReference type="SUPFAM" id="SSF51735">
    <property type="entry name" value="NAD(P)-binding Rossmann-fold domains"/>
    <property type="match status" value="1"/>
</dbReference>
<dbReference type="AlphaFoldDB" id="A0A420EA27"/>
<keyword evidence="3" id="KW-1185">Reference proteome</keyword>
<organism evidence="2 3">
    <name type="scientific">Alginatibacterium sediminis</name>
    <dbReference type="NCBI Taxonomy" id="2164068"/>
    <lineage>
        <taxon>Bacteria</taxon>
        <taxon>Pseudomonadati</taxon>
        <taxon>Pseudomonadota</taxon>
        <taxon>Gammaproteobacteria</taxon>
        <taxon>Alteromonadales</taxon>
        <taxon>Alteromonadaceae</taxon>
        <taxon>Alginatibacterium</taxon>
    </lineage>
</organism>
<comment type="caution">
    <text evidence="2">The sequence shown here is derived from an EMBL/GenBank/DDBJ whole genome shotgun (WGS) entry which is preliminary data.</text>
</comment>
<dbReference type="PANTHER" id="PTHR14097">
    <property type="entry name" value="OXIDOREDUCTASE HTATIP2"/>
    <property type="match status" value="1"/>
</dbReference>
<dbReference type="PANTHER" id="PTHR14097:SF7">
    <property type="entry name" value="OXIDOREDUCTASE HTATIP2"/>
    <property type="match status" value="1"/>
</dbReference>
<protein>
    <submittedName>
        <fullName evidence="2">NAD-dependent epimerase/dehydratase family protein</fullName>
    </submittedName>
</protein>
<evidence type="ECO:0000313" key="3">
    <source>
        <dbReference type="Proteomes" id="UP000286482"/>
    </source>
</evidence>
<dbReference type="OrthoDB" id="9798632at2"/>